<gene>
    <name evidence="2" type="ORF">ANN_26772</name>
</gene>
<protein>
    <submittedName>
        <fullName evidence="2">Uncharacterized protein</fullName>
    </submittedName>
</protein>
<evidence type="ECO:0000256" key="1">
    <source>
        <dbReference type="SAM" id="MobiDB-lite"/>
    </source>
</evidence>
<keyword evidence="3" id="KW-1185">Reference proteome</keyword>
<evidence type="ECO:0000313" key="3">
    <source>
        <dbReference type="Proteomes" id="UP001148838"/>
    </source>
</evidence>
<organism evidence="2 3">
    <name type="scientific">Periplaneta americana</name>
    <name type="common">American cockroach</name>
    <name type="synonym">Blatta americana</name>
    <dbReference type="NCBI Taxonomy" id="6978"/>
    <lineage>
        <taxon>Eukaryota</taxon>
        <taxon>Metazoa</taxon>
        <taxon>Ecdysozoa</taxon>
        <taxon>Arthropoda</taxon>
        <taxon>Hexapoda</taxon>
        <taxon>Insecta</taxon>
        <taxon>Pterygota</taxon>
        <taxon>Neoptera</taxon>
        <taxon>Polyneoptera</taxon>
        <taxon>Dictyoptera</taxon>
        <taxon>Blattodea</taxon>
        <taxon>Blattoidea</taxon>
        <taxon>Blattidae</taxon>
        <taxon>Blattinae</taxon>
        <taxon>Periplaneta</taxon>
    </lineage>
</organism>
<reference evidence="2 3" key="1">
    <citation type="journal article" date="2022" name="Allergy">
        <title>Genome assembly and annotation of Periplaneta americana reveal a comprehensive cockroach allergen profile.</title>
        <authorList>
            <person name="Wang L."/>
            <person name="Xiong Q."/>
            <person name="Saelim N."/>
            <person name="Wang L."/>
            <person name="Nong W."/>
            <person name="Wan A.T."/>
            <person name="Shi M."/>
            <person name="Liu X."/>
            <person name="Cao Q."/>
            <person name="Hui J.H.L."/>
            <person name="Sookrung N."/>
            <person name="Leung T.F."/>
            <person name="Tungtrongchitr A."/>
            <person name="Tsui S.K.W."/>
        </authorList>
    </citation>
    <scope>NUCLEOTIDE SEQUENCE [LARGE SCALE GENOMIC DNA]</scope>
    <source>
        <strain evidence="2">PWHHKU_190912</strain>
    </source>
</reference>
<comment type="caution">
    <text evidence="2">The sequence shown here is derived from an EMBL/GenBank/DDBJ whole genome shotgun (WGS) entry which is preliminary data.</text>
</comment>
<dbReference type="PANTHER" id="PTHR10773:SF19">
    <property type="match status" value="1"/>
</dbReference>
<feature type="region of interest" description="Disordered" evidence="1">
    <location>
        <begin position="52"/>
        <end position="71"/>
    </location>
</feature>
<dbReference type="Proteomes" id="UP001148838">
    <property type="component" value="Unassembled WGS sequence"/>
</dbReference>
<sequence length="189" mass="21267">MEEEGNGNRIVSITTFNDQFDAHNLGIFSPKKDQCDVCCSFKTKNITEEEYTNHLHKKEEPRAEKKEDKDNDDVSTVVLTMDMQAVLLALSLKASALYYKTKLKVHNFTIFDINTAEGHCFLWDESEGGVTADEFATAICEFINKIKLDMPTIKKIIFSDGCTFQNRNAVMANALLLTAVQTGVTIQQN</sequence>
<feature type="compositionally biased region" description="Basic and acidic residues" evidence="1">
    <location>
        <begin position="52"/>
        <end position="69"/>
    </location>
</feature>
<name>A0ABQ8RYZ6_PERAM</name>
<evidence type="ECO:0000313" key="2">
    <source>
        <dbReference type="EMBL" id="KAJ4426973.1"/>
    </source>
</evidence>
<accession>A0ABQ8RYZ6</accession>
<proteinExistence type="predicted"/>
<dbReference type="EMBL" id="JAJSOF020000039">
    <property type="protein sequence ID" value="KAJ4426973.1"/>
    <property type="molecule type" value="Genomic_DNA"/>
</dbReference>
<dbReference type="PANTHER" id="PTHR10773">
    <property type="entry name" value="DNA-DIRECTED RNA POLYMERASES I, II, AND III SUBUNIT RPABC2"/>
    <property type="match status" value="1"/>
</dbReference>